<dbReference type="EMBL" id="VXIV02001560">
    <property type="protein sequence ID" value="KAF6031815.1"/>
    <property type="molecule type" value="Genomic_DNA"/>
</dbReference>
<reference evidence="1" key="1">
    <citation type="submission" date="2020-06" db="EMBL/GenBank/DDBJ databases">
        <title>Draft genome of Bugula neritina, a colonial animal packing powerful symbionts and potential medicines.</title>
        <authorList>
            <person name="Rayko M."/>
        </authorList>
    </citation>
    <scope>NUCLEOTIDE SEQUENCE [LARGE SCALE GENOMIC DNA]</scope>
    <source>
        <strain evidence="1">Kwan_BN1</strain>
    </source>
</reference>
<evidence type="ECO:0000313" key="1">
    <source>
        <dbReference type="EMBL" id="KAF6031815.1"/>
    </source>
</evidence>
<dbReference type="AlphaFoldDB" id="A0A7J7K0W7"/>
<proteinExistence type="predicted"/>
<keyword evidence="2" id="KW-1185">Reference proteome</keyword>
<dbReference type="Proteomes" id="UP000593567">
    <property type="component" value="Unassembled WGS sequence"/>
</dbReference>
<gene>
    <name evidence="1" type="ORF">EB796_009874</name>
</gene>
<protein>
    <submittedName>
        <fullName evidence="1">Uncharacterized protein</fullName>
    </submittedName>
</protein>
<organism evidence="1 2">
    <name type="scientific">Bugula neritina</name>
    <name type="common">Brown bryozoan</name>
    <name type="synonym">Sertularia neritina</name>
    <dbReference type="NCBI Taxonomy" id="10212"/>
    <lineage>
        <taxon>Eukaryota</taxon>
        <taxon>Metazoa</taxon>
        <taxon>Spiralia</taxon>
        <taxon>Lophotrochozoa</taxon>
        <taxon>Bryozoa</taxon>
        <taxon>Gymnolaemata</taxon>
        <taxon>Cheilostomatida</taxon>
        <taxon>Flustrina</taxon>
        <taxon>Buguloidea</taxon>
        <taxon>Bugulidae</taxon>
        <taxon>Bugula</taxon>
    </lineage>
</organism>
<name>A0A7J7K0W7_BUGNE</name>
<comment type="caution">
    <text evidence="1">The sequence shown here is derived from an EMBL/GenBank/DDBJ whole genome shotgun (WGS) entry which is preliminary data.</text>
</comment>
<accession>A0A7J7K0W7</accession>
<sequence>MTKINLRLNVILCSDLYYISLSQGHRSKSSANCSATSTSYKIQYKPKAYNCKYNNNDNQYAIAELEGEKLKL</sequence>
<evidence type="ECO:0000313" key="2">
    <source>
        <dbReference type="Proteomes" id="UP000593567"/>
    </source>
</evidence>